<dbReference type="InterPro" id="IPR012759">
    <property type="entry name" value="RNA_pol_sigma_RpoH_proteobac"/>
</dbReference>
<dbReference type="Pfam" id="PF04545">
    <property type="entry name" value="Sigma70_r4"/>
    <property type="match status" value="1"/>
</dbReference>
<dbReference type="PIRSF" id="PIRSF000770">
    <property type="entry name" value="RNA_pol_sigma-SigE/K"/>
    <property type="match status" value="1"/>
</dbReference>
<dbReference type="SUPFAM" id="SSF88946">
    <property type="entry name" value="Sigma2 domain of RNA polymerase sigma factors"/>
    <property type="match status" value="1"/>
</dbReference>
<keyword evidence="3 7" id="KW-0346">Stress response</keyword>
<feature type="domain" description="RNA polymerase sigma-70" evidence="10">
    <location>
        <begin position="251"/>
        <end position="277"/>
    </location>
</feature>
<dbReference type="SUPFAM" id="SSF88659">
    <property type="entry name" value="Sigma3 and sigma4 domains of RNA polymerase sigma factors"/>
    <property type="match status" value="1"/>
</dbReference>
<dbReference type="InterPro" id="IPR009042">
    <property type="entry name" value="RNA_pol_sigma70_r1_2"/>
</dbReference>
<dbReference type="GO" id="GO:0016987">
    <property type="term" value="F:sigma factor activity"/>
    <property type="evidence" value="ECO:0007669"/>
    <property type="project" value="UniProtKB-UniRule"/>
</dbReference>
<evidence type="ECO:0000256" key="2">
    <source>
        <dbReference type="ARBA" id="ARBA00023015"/>
    </source>
</evidence>
<dbReference type="InterPro" id="IPR013324">
    <property type="entry name" value="RNA_pol_sigma_r3/r4-like"/>
</dbReference>
<dbReference type="InterPro" id="IPR007627">
    <property type="entry name" value="RNA_pol_sigma70_r2"/>
</dbReference>
<sequence length="281" mass="32563">MNNALTIPLSPSLDSFDLYQQQVQAIPLLTEQEEMNLAKKLHDENDLNAARQLIMSHLRLVIKIARSYSGYGLNQADLVQEGNIGLMKAVKRFDPSRGVRLVSFAMYWIKAEIQEFVVRNWRLVKTATTKAQRKLFFNLRSMKKTLQPLKQEEIKEIAKELNVKESDVKEMEYRFNGNEIALDYQDEDNEDDVFRPISYLQDENADPVKQLISKESESNNLSALSNAIKSIDERSRYILKSRWLNEEKSKTLHELADELGVSAERIRQIEQNALKKLKSLM</sequence>
<evidence type="ECO:0000256" key="5">
    <source>
        <dbReference type="ARBA" id="ARBA00023125"/>
    </source>
</evidence>
<dbReference type="Pfam" id="PF04542">
    <property type="entry name" value="Sigma70_r2"/>
    <property type="match status" value="1"/>
</dbReference>
<evidence type="ECO:0000256" key="1">
    <source>
        <dbReference type="ARBA" id="ARBA00022490"/>
    </source>
</evidence>
<feature type="domain" description="RNA polymerase sigma-70" evidence="9">
    <location>
        <begin position="77"/>
        <end position="90"/>
    </location>
</feature>
<dbReference type="PANTHER" id="PTHR30376">
    <property type="entry name" value="SIGMA FACTOR RPOH HEAT SHOCK RELATED"/>
    <property type="match status" value="1"/>
</dbReference>
<evidence type="ECO:0000256" key="6">
    <source>
        <dbReference type="ARBA" id="ARBA00023163"/>
    </source>
</evidence>
<protein>
    <recommendedName>
        <fullName evidence="7 8">RNA polymerase sigma factor RpoH</fullName>
    </recommendedName>
    <alternativeName>
        <fullName evidence="7">RNA polymerase sigma-32 factor</fullName>
    </alternativeName>
</protein>
<keyword evidence="12" id="KW-1185">Reference proteome</keyword>
<dbReference type="GO" id="GO:0003677">
    <property type="term" value="F:DNA binding"/>
    <property type="evidence" value="ECO:0007669"/>
    <property type="project" value="UniProtKB-UniRule"/>
</dbReference>
<evidence type="ECO:0000313" key="11">
    <source>
        <dbReference type="EMBL" id="AKO66121.1"/>
    </source>
</evidence>
<dbReference type="NCBIfam" id="TIGR02937">
    <property type="entry name" value="sigma70-ECF"/>
    <property type="match status" value="1"/>
</dbReference>
<dbReference type="GO" id="GO:0009408">
    <property type="term" value="P:response to heat"/>
    <property type="evidence" value="ECO:0007669"/>
    <property type="project" value="UniProtKB-UniRule"/>
</dbReference>
<dbReference type="InterPro" id="IPR013325">
    <property type="entry name" value="RNA_pol_sigma_r2"/>
</dbReference>
<dbReference type="CDD" id="cd06171">
    <property type="entry name" value="Sigma70_r4"/>
    <property type="match status" value="1"/>
</dbReference>
<dbReference type="NCBIfam" id="TIGR02392">
    <property type="entry name" value="rpoH_proteo"/>
    <property type="match status" value="1"/>
</dbReference>
<dbReference type="NCBIfam" id="NF005143">
    <property type="entry name" value="PRK06596.1"/>
    <property type="match status" value="1"/>
</dbReference>
<dbReference type="AlphaFoldDB" id="A0A0H4IYQ8"/>
<name>A0A0H4IYQ8_9PROT</name>
<dbReference type="Proteomes" id="UP000066549">
    <property type="component" value="Chromosome"/>
</dbReference>
<dbReference type="InterPro" id="IPR007630">
    <property type="entry name" value="RNA_pol_sigma70_r4"/>
</dbReference>
<evidence type="ECO:0000256" key="3">
    <source>
        <dbReference type="ARBA" id="ARBA00023016"/>
    </source>
</evidence>
<dbReference type="PANTHER" id="PTHR30376:SF3">
    <property type="entry name" value="RNA POLYMERASE SIGMA FACTOR RPOH"/>
    <property type="match status" value="1"/>
</dbReference>
<comment type="subunit">
    <text evidence="7">Interacts with the RNA polymerase core enzyme.</text>
</comment>
<keyword evidence="6 7" id="KW-0804">Transcription</keyword>
<proteinExistence type="inferred from homology"/>
<dbReference type="Gene3D" id="1.20.140.160">
    <property type="match status" value="1"/>
</dbReference>
<feature type="short sequence motif" description="Interaction with polymerase core subunit RpoC" evidence="7">
    <location>
        <begin position="77"/>
        <end position="80"/>
    </location>
</feature>
<dbReference type="EMBL" id="CP011002">
    <property type="protein sequence ID" value="AKO66121.1"/>
    <property type="molecule type" value="Genomic_DNA"/>
</dbReference>
<dbReference type="PROSITE" id="PS00715">
    <property type="entry name" value="SIGMA70_1"/>
    <property type="match status" value="1"/>
</dbReference>
<dbReference type="InterPro" id="IPR050813">
    <property type="entry name" value="Sigma-70_Factor"/>
</dbReference>
<dbReference type="InterPro" id="IPR000943">
    <property type="entry name" value="RNA_pol_sigma70"/>
</dbReference>
<comment type="similarity">
    <text evidence="7">Belongs to the sigma-70 factor family. RpoH subfamily.</text>
</comment>
<evidence type="ECO:0000256" key="7">
    <source>
        <dbReference type="HAMAP-Rule" id="MF_00961"/>
    </source>
</evidence>
<dbReference type="GO" id="GO:0005737">
    <property type="term" value="C:cytoplasm"/>
    <property type="evidence" value="ECO:0007669"/>
    <property type="project" value="UniProtKB-SubCell"/>
</dbReference>
<feature type="region of interest" description="Sigma-70 factor domain-2" evidence="7">
    <location>
        <begin position="53"/>
        <end position="122"/>
    </location>
</feature>
<dbReference type="Pfam" id="PF00140">
    <property type="entry name" value="Sigma70_r1_2"/>
    <property type="match status" value="1"/>
</dbReference>
<keyword evidence="1 7" id="KW-0963">Cytoplasm</keyword>
<dbReference type="PRINTS" id="PR00046">
    <property type="entry name" value="SIGMA70FCT"/>
</dbReference>
<feature type="region of interest" description="Sigma-70 factor domain-4" evidence="7">
    <location>
        <begin position="227"/>
        <end position="279"/>
    </location>
</feature>
<keyword evidence="2 7" id="KW-0805">Transcription regulation</keyword>
<dbReference type="PATRIC" id="fig|1623450.3.peg.1071"/>
<evidence type="ECO:0000313" key="12">
    <source>
        <dbReference type="Proteomes" id="UP000066549"/>
    </source>
</evidence>
<feature type="DNA-binding region" description="H-T-H motif" evidence="7">
    <location>
        <begin position="252"/>
        <end position="271"/>
    </location>
</feature>
<gene>
    <name evidence="7" type="primary">rpoH</name>
    <name evidence="11" type="ORF">VI33_05390</name>
</gene>
<organism evidence="11 12">
    <name type="scientific">Methylophilales bacterium MBRS-H7</name>
    <dbReference type="NCBI Taxonomy" id="1623450"/>
    <lineage>
        <taxon>Bacteria</taxon>
        <taxon>Pseudomonadati</taxon>
        <taxon>Pseudomonadota</taxon>
        <taxon>Betaproteobacteria</taxon>
        <taxon>Nitrosomonadales</taxon>
        <taxon>OM43 clade</taxon>
    </lineage>
</organism>
<dbReference type="PROSITE" id="PS00716">
    <property type="entry name" value="SIGMA70_2"/>
    <property type="match status" value="1"/>
</dbReference>
<evidence type="ECO:0000259" key="9">
    <source>
        <dbReference type="PROSITE" id="PS00715"/>
    </source>
</evidence>
<evidence type="ECO:0000256" key="4">
    <source>
        <dbReference type="ARBA" id="ARBA00023082"/>
    </source>
</evidence>
<dbReference type="OrthoDB" id="9809557at2"/>
<dbReference type="GO" id="GO:0006352">
    <property type="term" value="P:DNA-templated transcription initiation"/>
    <property type="evidence" value="ECO:0007669"/>
    <property type="project" value="UniProtKB-UniRule"/>
</dbReference>
<evidence type="ECO:0000259" key="10">
    <source>
        <dbReference type="PROSITE" id="PS00716"/>
    </source>
</evidence>
<accession>A0A0H4IYQ8</accession>
<dbReference type="HAMAP" id="MF_00961">
    <property type="entry name" value="Sigma70_RpoH"/>
    <property type="match status" value="1"/>
</dbReference>
<comment type="subcellular location">
    <subcellularLocation>
        <location evidence="7">Cytoplasm</location>
    </subcellularLocation>
</comment>
<evidence type="ECO:0000256" key="8">
    <source>
        <dbReference type="NCBIfam" id="TIGR02392"/>
    </source>
</evidence>
<keyword evidence="5 7" id="KW-0238">DNA-binding</keyword>
<comment type="function">
    <text evidence="7">Sigma factors are initiation factors that promote the attachment of RNA polymerase to specific initiation sites and are then released. This sigma factor is involved in regulation of expression of heat shock genes.</text>
</comment>
<reference evidence="11 12" key="1">
    <citation type="submission" date="2015-03" db="EMBL/GenBank/DDBJ databases">
        <title>Comparative analysis of the OM43 clade including a novel species from Red Sea uncovers genomic and metabolic diversity among marine methylotrophs.</title>
        <authorList>
            <person name="Jimenez-Infante F."/>
            <person name="Ngugi D.K."/>
            <person name="Vinu M."/>
            <person name="Alam I."/>
            <person name="Kamau A."/>
            <person name="Blom J."/>
            <person name="Bajic V.B."/>
            <person name="Stingl U."/>
        </authorList>
    </citation>
    <scope>NUCLEOTIDE SEQUENCE [LARGE SCALE GENOMIC DNA]</scope>
    <source>
        <strain evidence="11 12">MBRSH7</strain>
    </source>
</reference>
<dbReference type="InterPro" id="IPR014284">
    <property type="entry name" value="RNA_pol_sigma-70_dom"/>
</dbReference>
<dbReference type="FunFam" id="1.10.10.10:FF:000285">
    <property type="entry name" value="RNA polymerase sigma factor RpoH"/>
    <property type="match status" value="1"/>
</dbReference>
<keyword evidence="4 7" id="KW-0731">Sigma factor</keyword>
<dbReference type="Gene3D" id="1.10.601.10">
    <property type="entry name" value="RNA Polymerase Primary Sigma Factor"/>
    <property type="match status" value="1"/>
</dbReference>